<evidence type="ECO:0000313" key="4">
    <source>
        <dbReference type="Proteomes" id="UP001157947"/>
    </source>
</evidence>
<accession>A0AA45WQ84</accession>
<feature type="region of interest" description="Disordered" evidence="2">
    <location>
        <begin position="658"/>
        <end position="707"/>
    </location>
</feature>
<evidence type="ECO:0000313" key="3">
    <source>
        <dbReference type="EMBL" id="SMP22713.1"/>
    </source>
</evidence>
<evidence type="ECO:0000256" key="2">
    <source>
        <dbReference type="SAM" id="MobiDB-lite"/>
    </source>
</evidence>
<dbReference type="RefSeq" id="WP_265134975.1">
    <property type="nucleotide sequence ID" value="NZ_FXTX01000026.1"/>
</dbReference>
<name>A0AA45WQ84_9AQUI</name>
<keyword evidence="1" id="KW-0175">Coiled coil</keyword>
<dbReference type="AlphaFoldDB" id="A0AA45WQ84"/>
<gene>
    <name evidence="3" type="ORF">SAMN06264868_12614</name>
</gene>
<feature type="coiled-coil region" evidence="1">
    <location>
        <begin position="564"/>
        <end position="638"/>
    </location>
</feature>
<organism evidence="3 4">
    <name type="scientific">Venenivibrio stagnispumantis</name>
    <dbReference type="NCBI Taxonomy" id="407998"/>
    <lineage>
        <taxon>Bacteria</taxon>
        <taxon>Pseudomonadati</taxon>
        <taxon>Aquificota</taxon>
        <taxon>Aquificia</taxon>
        <taxon>Aquificales</taxon>
        <taxon>Hydrogenothermaceae</taxon>
        <taxon>Venenivibrio</taxon>
    </lineage>
</organism>
<sequence length="811" mass="96090">MNIIGKNSEKSIGRIRSKEEKLRHYATNSHFDNIKAKQLPDFAKEIYKEDLSYVLLLVDKEDNIIDARIFKTKGTLENFIKDKHKKYGLDILLHPNPVKLTSKFWEKYRKTRNGIERLKLIKELKILEDKNIFSVNEIWVDIDSDFNQAFDVLNELVKFFNKNKYGIDITPAITLIKTKSGHLRFSFSIYSLNPHGKNKNGRTNLENIKEFVKIINAFFAKHGLKADATFTRINHPIWITKKQTVILEATHEVDFYLLFQKAKELKKEHKLYEEKPQKKEKSKKQKQLRHIPAFLANKFSKINEDYIFQKAVESLYNKNKNKGRYIYFLQTVAGWCKYLNKSYSEYYDIAYTYCPDKQKDIEIAWKYARELEFKTTENKDKYNFEELADKALAYLKEHKKAKRQELLKTIFFGQEWLEQEIMLQLKLNGLITETFERQNVGRPAKVYMIVEEQGKEEQKQDIITRQGKTSIREDMPANPCKIGFTQLITNKLSLDNLQYGGGWNLSPISVKISDKVFNVSDISFTFPINLIDLLKKENIYVSPVRACRDGVCEPLKHQKQPEQQQIEQQQRDKFQDKLKEEELKAFEEKKRKYLEQLSRDITEEEKQQLREKAEKEKQKKLEEEIRAIAEEIRKNLERTYQKKLESLQPKKPAVEKEPAIFISIDKRGQEEREPDKNNQIKDEKQDLGATGKTSNEQEKTKKYGPQKQDYELLPSKDDYLHKPSKTAIKKLKLYRKKYRAILNYSWKRLKKDEVLFFLINNEKLIAERGIKDILKTLKYADLDEKILNPVGWLITRFNISLKNSRFLYLIT</sequence>
<reference evidence="3" key="1">
    <citation type="submission" date="2017-05" db="EMBL/GenBank/DDBJ databases">
        <authorList>
            <person name="Varghese N."/>
            <person name="Submissions S."/>
        </authorList>
    </citation>
    <scope>NUCLEOTIDE SEQUENCE</scope>
    <source>
        <strain evidence="3">DSM 18763</strain>
    </source>
</reference>
<keyword evidence="4" id="KW-1185">Reference proteome</keyword>
<protein>
    <submittedName>
        <fullName evidence="3">Uncharacterized protein</fullName>
    </submittedName>
</protein>
<dbReference type="Proteomes" id="UP001157947">
    <property type="component" value="Unassembled WGS sequence"/>
</dbReference>
<dbReference type="EMBL" id="FXTX01000026">
    <property type="protein sequence ID" value="SMP22713.1"/>
    <property type="molecule type" value="Genomic_DNA"/>
</dbReference>
<proteinExistence type="predicted"/>
<comment type="caution">
    <text evidence="3">The sequence shown here is derived from an EMBL/GenBank/DDBJ whole genome shotgun (WGS) entry which is preliminary data.</text>
</comment>
<evidence type="ECO:0000256" key="1">
    <source>
        <dbReference type="SAM" id="Coils"/>
    </source>
</evidence>
<feature type="compositionally biased region" description="Basic and acidic residues" evidence="2">
    <location>
        <begin position="658"/>
        <end position="686"/>
    </location>
</feature>